<evidence type="ECO:0000259" key="2">
    <source>
        <dbReference type="Pfam" id="PF05378"/>
    </source>
</evidence>
<dbReference type="InterPro" id="IPR008040">
    <property type="entry name" value="Hydant_A_N"/>
</dbReference>
<organism evidence="4 5">
    <name type="scientific">Agrobacterium rubi TR3 = NBRC 13261</name>
    <dbReference type="NCBI Taxonomy" id="1368415"/>
    <lineage>
        <taxon>Bacteria</taxon>
        <taxon>Pseudomonadati</taxon>
        <taxon>Pseudomonadota</taxon>
        <taxon>Alphaproteobacteria</taxon>
        <taxon>Hyphomicrobiales</taxon>
        <taxon>Rhizobiaceae</taxon>
        <taxon>Rhizobium/Agrobacterium group</taxon>
        <taxon>Agrobacterium</taxon>
    </lineage>
</organism>
<evidence type="ECO:0000313" key="4">
    <source>
        <dbReference type="EMBL" id="GAK72174.1"/>
    </source>
</evidence>
<evidence type="ECO:0000259" key="1">
    <source>
        <dbReference type="Pfam" id="PF01968"/>
    </source>
</evidence>
<comment type="caution">
    <text evidence="4">The sequence shown here is derived from an EMBL/GenBank/DDBJ whole genome shotgun (WGS) entry which is preliminary data.</text>
</comment>
<gene>
    <name evidence="4" type="primary">hyuA</name>
    <name evidence="4" type="ORF">RRU01S_24_00520</name>
</gene>
<dbReference type="InterPro" id="IPR045079">
    <property type="entry name" value="Oxoprolinase-like"/>
</dbReference>
<feature type="domain" description="Acetophenone carboxylase-like C-terminal" evidence="3">
    <location>
        <begin position="530"/>
        <end position="667"/>
    </location>
</feature>
<feature type="domain" description="Hydantoinase A/oxoprolinase" evidence="1">
    <location>
        <begin position="203"/>
        <end position="487"/>
    </location>
</feature>
<dbReference type="Proteomes" id="UP000028701">
    <property type="component" value="Unassembled WGS sequence"/>
</dbReference>
<dbReference type="InterPro" id="IPR002821">
    <property type="entry name" value="Hydantoinase_A"/>
</dbReference>
<dbReference type="EMBL" id="BBJU01000024">
    <property type="protein sequence ID" value="GAK72174.1"/>
    <property type="molecule type" value="Genomic_DNA"/>
</dbReference>
<protein>
    <submittedName>
        <fullName evidence="4">Hydantoin utilization protein A</fullName>
    </submittedName>
</protein>
<reference evidence="4 5" key="1">
    <citation type="submission" date="2014-08" db="EMBL/GenBank/DDBJ databases">
        <title>Whole genome shotgun sequence of Rhizobium rubi NBRC 13261.</title>
        <authorList>
            <person name="Katano-Makiyama Y."/>
            <person name="Hosoyama A."/>
            <person name="Hashimoto M."/>
            <person name="Hosoyama Y."/>
            <person name="Noguchi M."/>
            <person name="Tsuchikane K."/>
            <person name="Uohara A."/>
            <person name="Ohji S."/>
            <person name="Ichikawa N."/>
            <person name="Kimura A."/>
            <person name="Yamazoe A."/>
            <person name="Fujita N."/>
        </authorList>
    </citation>
    <scope>NUCLEOTIDE SEQUENCE [LARGE SCALE GENOMIC DNA]</scope>
    <source>
        <strain evidence="4 5">NBRC 13261</strain>
    </source>
</reference>
<dbReference type="eggNOG" id="COG0145">
    <property type="taxonomic scope" value="Bacteria"/>
</dbReference>
<dbReference type="Pfam" id="PF19278">
    <property type="entry name" value="Hydant_A_C"/>
    <property type="match status" value="1"/>
</dbReference>
<name>A0A081CZS8_9HYPH</name>
<dbReference type="GO" id="GO:0006749">
    <property type="term" value="P:glutathione metabolic process"/>
    <property type="evidence" value="ECO:0007669"/>
    <property type="project" value="TreeGrafter"/>
</dbReference>
<evidence type="ECO:0000313" key="5">
    <source>
        <dbReference type="Proteomes" id="UP000028701"/>
    </source>
</evidence>
<dbReference type="PANTHER" id="PTHR11365">
    <property type="entry name" value="5-OXOPROLINASE RELATED"/>
    <property type="match status" value="1"/>
</dbReference>
<dbReference type="Pfam" id="PF05378">
    <property type="entry name" value="Hydant_A_N"/>
    <property type="match status" value="1"/>
</dbReference>
<evidence type="ECO:0000259" key="3">
    <source>
        <dbReference type="Pfam" id="PF19278"/>
    </source>
</evidence>
<proteinExistence type="predicted"/>
<dbReference type="GO" id="GO:0017168">
    <property type="term" value="F:5-oxoprolinase (ATP-hydrolyzing) activity"/>
    <property type="evidence" value="ECO:0007669"/>
    <property type="project" value="TreeGrafter"/>
</dbReference>
<dbReference type="InterPro" id="IPR043129">
    <property type="entry name" value="ATPase_NBD"/>
</dbReference>
<dbReference type="GO" id="GO:0005829">
    <property type="term" value="C:cytosol"/>
    <property type="evidence" value="ECO:0007669"/>
    <property type="project" value="TreeGrafter"/>
</dbReference>
<feature type="domain" description="Hydantoinase/oxoprolinase N-terminal" evidence="2">
    <location>
        <begin position="3"/>
        <end position="181"/>
    </location>
</feature>
<dbReference type="RefSeq" id="WP_045231689.1">
    <property type="nucleotide sequence ID" value="NZ_BBJU01000024.1"/>
</dbReference>
<dbReference type="PANTHER" id="PTHR11365:SF23">
    <property type="entry name" value="HYPOTHETICAL 5-OXOPROLINASE (EUROFUNG)-RELATED"/>
    <property type="match status" value="1"/>
</dbReference>
<accession>A0A081CZS8</accession>
<dbReference type="Pfam" id="PF01968">
    <property type="entry name" value="Hydantoinase_A"/>
    <property type="match status" value="1"/>
</dbReference>
<dbReference type="InterPro" id="IPR049517">
    <property type="entry name" value="ACX-like_C"/>
</dbReference>
<sequence>MLRIGVDIGGTFTDFCGWREGEDRIVTLKVPSTPPAFENGFREGFEKLLERLAPEPGEAAFVMHGTTVSTNAVIERKGPKIAFFVTKGYRDLLELQRIGVRNPLNLFETRTRPLIDREMVFEVEERLLRGGLVRTSIDEAAVEALARRVADAGAAGYAVALLHSYANPQHEQAVARAIRKAVGEDAEVSLSSEIWPRIGEYERAIVSVLNAFVKRRMNEYIGAVETYVAERLPGSQLFVTRSNGGAMAASEARNFPIHTLLSGPASGVTAVQYLGRALREHNILTMDMGGTSTDISLVRDGEALTSTSAEVGEFPVVMPVTSIEAIGAGGGSVVTIDGGVLRIGPRSAGSYPGPACFSRGGTEPTLTDAFLLAGYLPEALLGGDMQLDRHAAERAMAPIAETLKTDVLSAAEMCVTVASSNMVAGVLPYLARQGVDPEDLTVLVYGGAGAIQGPLLAAEIGVNRVLVPATPSVFCALGGLVSDLSNDALETVHGLDIDGSLIAKKFQVLREQGAEWLSRQAPPERLVSKTFECWAEMRYVGQSFQVDVRLPDTAIEAHDIAAMHAAFHQEHERIYSHADKAAPVEFVDLRMRVRGSMSIPQPTTPETFGAGGALKTVRSMRFHNKLIPEVRVFDRASLTPNDAIQGPAVIEQRDATIVVPPEFVARVGAFGAILMTRS</sequence>
<dbReference type="OrthoDB" id="9759608at2"/>
<dbReference type="SUPFAM" id="SSF53067">
    <property type="entry name" value="Actin-like ATPase domain"/>
    <property type="match status" value="1"/>
</dbReference>
<dbReference type="AlphaFoldDB" id="A0A081CZS8"/>